<protein>
    <submittedName>
        <fullName evidence="2">Uncharacterized protein</fullName>
    </submittedName>
</protein>
<comment type="caution">
    <text evidence="2">The sequence shown here is derived from an EMBL/GenBank/DDBJ whole genome shotgun (WGS) entry which is preliminary data.</text>
</comment>
<feature type="region of interest" description="Disordered" evidence="1">
    <location>
        <begin position="470"/>
        <end position="511"/>
    </location>
</feature>
<feature type="compositionally biased region" description="Basic and acidic residues" evidence="1">
    <location>
        <begin position="761"/>
        <end position="783"/>
    </location>
</feature>
<evidence type="ECO:0000256" key="1">
    <source>
        <dbReference type="SAM" id="MobiDB-lite"/>
    </source>
</evidence>
<feature type="region of interest" description="Disordered" evidence="1">
    <location>
        <begin position="1"/>
        <end position="140"/>
    </location>
</feature>
<dbReference type="InterPro" id="IPR007789">
    <property type="entry name" value="DUF688"/>
</dbReference>
<accession>A0AAV3NYX8</accession>
<evidence type="ECO:0000313" key="3">
    <source>
        <dbReference type="Proteomes" id="UP001454036"/>
    </source>
</evidence>
<feature type="compositionally biased region" description="Polar residues" evidence="1">
    <location>
        <begin position="574"/>
        <end position="591"/>
    </location>
</feature>
<dbReference type="Proteomes" id="UP001454036">
    <property type="component" value="Unassembled WGS sequence"/>
</dbReference>
<reference evidence="2 3" key="1">
    <citation type="submission" date="2024-01" db="EMBL/GenBank/DDBJ databases">
        <title>The complete chloroplast genome sequence of Lithospermum erythrorhizon: insights into the phylogenetic relationship among Boraginaceae species and the maternal lineages of purple gromwells.</title>
        <authorList>
            <person name="Okada T."/>
            <person name="Watanabe K."/>
        </authorList>
    </citation>
    <scope>NUCLEOTIDE SEQUENCE [LARGE SCALE GENOMIC DNA]</scope>
</reference>
<feature type="region of interest" description="Disordered" evidence="1">
    <location>
        <begin position="386"/>
        <end position="432"/>
    </location>
</feature>
<sequence>MEKNKQLNLSAPFLSVRRHSSPRATTDGLDRKVIENSQQGRQRSCPVNKSVMESEAVTEPASVPFIWENAPGRPKGESKISSREDSPITPRLPPGRLSDAGRRSGEVYSPRLPQGRLSSVRHRSGELDNPRLPPGRLSGEMFSPHLYPTRLTSKAWSPRLNPGKLADVRWRSGEVQTQRLASGRLSNLRHLSGEVSMELNSNKYQSEAFAVTDHASLLESLKQSLNADAESEVGSEEDDFSDALDTLSPTESLSLNCSVTGLGNFSEGQNCVQSESFSVDPQARDLMMRRFLTASKAAVLETPQHVSKKQSGVIEEPKIVEKVISMERKTLSKQPVVDPAPIFIHFNDDVKSEDEISFDEPEKRIGKGCGLFPRLCVRNSLSILRQGSENKSKTQPSTPSPAEVKKLTRNSYSGMKLKTQTSSPSSGKVKTLTRNAYSGPLDKCASDAIYKKKYHSGNLSQELHRISNKLMDDPKRISSSSDLYKMAEERSSSTRSRSGAISPYRNERSTSPFREGARFLGLPKEVELKAEKISSLIRRDKIILEVSSLRSHRQRSEPSGMLVEKTLYEDAWQSRATPNINSERSPISSNKVETKSRSGRTPPHSASKSSREDIKRQLPLEQGSGEHSESILSSLTCNSKLSGPMHDSKLTAHEILKCFPNQHLDQENNSLELNELKGNGNLVLKKNASNRELNGQTENSALLLSPLPPPLPKSPSESWLWGTLPSISLRNPFSHSRGSPLHSKRQSPSPKWETMVKSSKVHNDHVRYSEELVSHIPRQDDRR</sequence>
<proteinExistence type="predicted"/>
<keyword evidence="3" id="KW-1185">Reference proteome</keyword>
<dbReference type="PANTHER" id="PTHR33671:SF3">
    <property type="entry name" value="F28N24.8 PROTEIN"/>
    <property type="match status" value="1"/>
</dbReference>
<dbReference type="AlphaFoldDB" id="A0AAV3NYX8"/>
<organism evidence="2 3">
    <name type="scientific">Lithospermum erythrorhizon</name>
    <name type="common">Purple gromwell</name>
    <name type="synonym">Lithospermum officinale var. erythrorhizon</name>
    <dbReference type="NCBI Taxonomy" id="34254"/>
    <lineage>
        <taxon>Eukaryota</taxon>
        <taxon>Viridiplantae</taxon>
        <taxon>Streptophyta</taxon>
        <taxon>Embryophyta</taxon>
        <taxon>Tracheophyta</taxon>
        <taxon>Spermatophyta</taxon>
        <taxon>Magnoliopsida</taxon>
        <taxon>eudicotyledons</taxon>
        <taxon>Gunneridae</taxon>
        <taxon>Pentapetalae</taxon>
        <taxon>asterids</taxon>
        <taxon>lamiids</taxon>
        <taxon>Boraginales</taxon>
        <taxon>Boraginaceae</taxon>
        <taxon>Boraginoideae</taxon>
        <taxon>Lithospermeae</taxon>
        <taxon>Lithospermum</taxon>
    </lineage>
</organism>
<feature type="region of interest" description="Disordered" evidence="1">
    <location>
        <begin position="735"/>
        <end position="783"/>
    </location>
</feature>
<feature type="compositionally biased region" description="Polar residues" evidence="1">
    <location>
        <begin position="386"/>
        <end position="397"/>
    </location>
</feature>
<feature type="compositionally biased region" description="Polar residues" evidence="1">
    <location>
        <begin position="35"/>
        <end position="47"/>
    </location>
</feature>
<feature type="region of interest" description="Disordered" evidence="1">
    <location>
        <begin position="574"/>
        <end position="615"/>
    </location>
</feature>
<dbReference type="EMBL" id="BAABME010000669">
    <property type="protein sequence ID" value="GAA0144622.1"/>
    <property type="molecule type" value="Genomic_DNA"/>
</dbReference>
<feature type="compositionally biased region" description="Basic and acidic residues" evidence="1">
    <location>
        <begin position="74"/>
        <end position="86"/>
    </location>
</feature>
<feature type="compositionally biased region" description="Polar residues" evidence="1">
    <location>
        <begin position="409"/>
        <end position="432"/>
    </location>
</feature>
<name>A0AAV3NYX8_LITER</name>
<evidence type="ECO:0000313" key="2">
    <source>
        <dbReference type="EMBL" id="GAA0144622.1"/>
    </source>
</evidence>
<dbReference type="Pfam" id="PF05097">
    <property type="entry name" value="DUF688"/>
    <property type="match status" value="1"/>
</dbReference>
<dbReference type="PANTHER" id="PTHR33671">
    <property type="entry name" value="N-METHYLTRANSFERASE, PUTATIVE (DUF688)-RELATED"/>
    <property type="match status" value="1"/>
</dbReference>
<gene>
    <name evidence="2" type="ORF">LIER_05019</name>
</gene>